<dbReference type="Pfam" id="PF00355">
    <property type="entry name" value="Rieske"/>
    <property type="match status" value="1"/>
</dbReference>
<dbReference type="InterPro" id="IPR017941">
    <property type="entry name" value="Rieske_2Fe-2S"/>
</dbReference>
<dbReference type="Gene3D" id="2.102.10.10">
    <property type="entry name" value="Rieske [2Fe-2S] iron-sulphur domain"/>
    <property type="match status" value="1"/>
</dbReference>
<dbReference type="GO" id="GO:0046872">
    <property type="term" value="F:metal ion binding"/>
    <property type="evidence" value="ECO:0007669"/>
    <property type="project" value="UniProtKB-KW"/>
</dbReference>
<keyword evidence="8" id="KW-1185">Reference proteome</keyword>
<dbReference type="Proteomes" id="UP001059041">
    <property type="component" value="Linkage Group LG5"/>
</dbReference>
<dbReference type="PROSITE" id="PS51296">
    <property type="entry name" value="RIESKE"/>
    <property type="match status" value="1"/>
</dbReference>
<feature type="region of interest" description="Disordered" evidence="5">
    <location>
        <begin position="125"/>
        <end position="190"/>
    </location>
</feature>
<dbReference type="GO" id="GO:0046381">
    <property type="term" value="P:CMP-N-acetylneuraminate metabolic process"/>
    <property type="evidence" value="ECO:0007669"/>
    <property type="project" value="TreeGrafter"/>
</dbReference>
<accession>A0A9W7WXE9</accession>
<dbReference type="PANTHER" id="PTHR46522">
    <property type="entry name" value="CYTIDINE MONOPHOSPHATE-N-ACETYLNEURAMINIC ACID HYDROXYLASE"/>
    <property type="match status" value="1"/>
</dbReference>
<sequence length="190" mass="21038">TSQVSRTVLWLEASAVRELKDGINFKKNPEDGKCYIIYKDIDKARACKNQCKHQGGLFIKDIEDLCGRTVRCTKHYWKLDVSTMEYVNPPDSFLQDELGNGQMNIVKLIAKTLKLNISKLIRMQKEPGDMGHGQSDPPRSALGPPGEPQGARPKPLPGRLRQPVYSKASATGGGLRGETQLRALVRPGPT</sequence>
<reference evidence="7" key="1">
    <citation type="submission" date="2021-02" db="EMBL/GenBank/DDBJ databases">
        <title>Comparative genomics reveals that relaxation of natural selection precedes convergent phenotypic evolution of cavefish.</title>
        <authorList>
            <person name="Peng Z."/>
        </authorList>
    </citation>
    <scope>NUCLEOTIDE SEQUENCE</scope>
    <source>
        <tissue evidence="7">Muscle</tissue>
    </source>
</reference>
<keyword evidence="3" id="KW-0408">Iron</keyword>
<dbReference type="PANTHER" id="PTHR46522:SF1">
    <property type="entry name" value="INACTIVE CYTIDINE MONOPHOSPHATE-N-ACETYLNEURAMINIC ACID HYDROXYLASE"/>
    <property type="match status" value="1"/>
</dbReference>
<evidence type="ECO:0000259" key="6">
    <source>
        <dbReference type="PROSITE" id="PS51296"/>
    </source>
</evidence>
<evidence type="ECO:0000313" key="7">
    <source>
        <dbReference type="EMBL" id="KAI7809911.1"/>
    </source>
</evidence>
<evidence type="ECO:0000256" key="4">
    <source>
        <dbReference type="ARBA" id="ARBA00023014"/>
    </source>
</evidence>
<evidence type="ECO:0000256" key="3">
    <source>
        <dbReference type="ARBA" id="ARBA00023004"/>
    </source>
</evidence>
<evidence type="ECO:0000256" key="5">
    <source>
        <dbReference type="SAM" id="MobiDB-lite"/>
    </source>
</evidence>
<name>A0A9W7WXE9_TRIRA</name>
<protein>
    <submittedName>
        <fullName evidence="7">Cytidine monophosphate-N-acetylneuraminic acid hydroxylase-like</fullName>
    </submittedName>
</protein>
<evidence type="ECO:0000256" key="1">
    <source>
        <dbReference type="ARBA" id="ARBA00022714"/>
    </source>
</evidence>
<evidence type="ECO:0000313" key="8">
    <source>
        <dbReference type="Proteomes" id="UP001059041"/>
    </source>
</evidence>
<dbReference type="InterPro" id="IPR027033">
    <property type="entry name" value="Cnh"/>
</dbReference>
<dbReference type="GO" id="GO:0051537">
    <property type="term" value="F:2 iron, 2 sulfur cluster binding"/>
    <property type="evidence" value="ECO:0007669"/>
    <property type="project" value="UniProtKB-KW"/>
</dbReference>
<dbReference type="GO" id="GO:0030338">
    <property type="term" value="F:CMP-N-acetylneuraminate monooxygenase activity"/>
    <property type="evidence" value="ECO:0007669"/>
    <property type="project" value="TreeGrafter"/>
</dbReference>
<gene>
    <name evidence="7" type="ORF">IRJ41_019882</name>
</gene>
<dbReference type="EMBL" id="JAFHDT010000005">
    <property type="protein sequence ID" value="KAI7809911.1"/>
    <property type="molecule type" value="Genomic_DNA"/>
</dbReference>
<proteinExistence type="predicted"/>
<feature type="domain" description="Rieske" evidence="6">
    <location>
        <begin position="11"/>
        <end position="92"/>
    </location>
</feature>
<dbReference type="GO" id="GO:0005737">
    <property type="term" value="C:cytoplasm"/>
    <property type="evidence" value="ECO:0007669"/>
    <property type="project" value="TreeGrafter"/>
</dbReference>
<keyword evidence="2" id="KW-0479">Metal-binding</keyword>
<evidence type="ECO:0000256" key="2">
    <source>
        <dbReference type="ARBA" id="ARBA00022723"/>
    </source>
</evidence>
<dbReference type="SUPFAM" id="SSF50022">
    <property type="entry name" value="ISP domain"/>
    <property type="match status" value="1"/>
</dbReference>
<keyword evidence="4" id="KW-0411">Iron-sulfur</keyword>
<dbReference type="InterPro" id="IPR036922">
    <property type="entry name" value="Rieske_2Fe-2S_sf"/>
</dbReference>
<feature type="non-terminal residue" evidence="7">
    <location>
        <position position="190"/>
    </location>
</feature>
<organism evidence="7 8">
    <name type="scientific">Triplophysa rosa</name>
    <name type="common">Cave loach</name>
    <dbReference type="NCBI Taxonomy" id="992332"/>
    <lineage>
        <taxon>Eukaryota</taxon>
        <taxon>Metazoa</taxon>
        <taxon>Chordata</taxon>
        <taxon>Craniata</taxon>
        <taxon>Vertebrata</taxon>
        <taxon>Euteleostomi</taxon>
        <taxon>Actinopterygii</taxon>
        <taxon>Neopterygii</taxon>
        <taxon>Teleostei</taxon>
        <taxon>Ostariophysi</taxon>
        <taxon>Cypriniformes</taxon>
        <taxon>Nemacheilidae</taxon>
        <taxon>Triplophysa</taxon>
    </lineage>
</organism>
<keyword evidence="1" id="KW-0001">2Fe-2S</keyword>
<comment type="caution">
    <text evidence="7">The sequence shown here is derived from an EMBL/GenBank/DDBJ whole genome shotgun (WGS) entry which is preliminary data.</text>
</comment>
<dbReference type="AlphaFoldDB" id="A0A9W7WXE9"/>